<dbReference type="Pfam" id="PF17853">
    <property type="entry name" value="GGDEF_2"/>
    <property type="match status" value="1"/>
</dbReference>
<dbReference type="Pfam" id="PF13556">
    <property type="entry name" value="HTH_30"/>
    <property type="match status" value="1"/>
</dbReference>
<feature type="region of interest" description="Disordered" evidence="2">
    <location>
        <begin position="1"/>
        <end position="36"/>
    </location>
</feature>
<dbReference type="RefSeq" id="WP_205740568.1">
    <property type="nucleotide sequence ID" value="NZ_ML142900.1"/>
</dbReference>
<evidence type="ECO:0000259" key="3">
    <source>
        <dbReference type="Pfam" id="PF07905"/>
    </source>
</evidence>
<sequence length="583" mass="62764">MGKLANDGVPASPELPAGEGHRAARPSPPGPEVTWPTHAVPGLTIRKAMDIPALAGARLLAGAGGMERVVQRANVMEVPDILPWVKPHELLLTTGYPLRNTPQGLPSLVTELNARGLAALAVKLHRYLDALPDEMVDEAERLGMPLLLLPDAVGFDDILNQVLTGVLHRQASALERSWEVHHALLSVVLDGGGLREVAGKTSAVLGVSVFITTPDGRVLAEAGGEDELAGWRETSCFDPSGRFRTEHERGGIHSCGDTPGSHAVVPVVAGRVDHGRIVAFARDRQLDGNDINVLERAATVAALAVNKQLAVTAVESKYRGDFLRDVLAGRAGDRDQVVEHCESLDWDVDRDLVVVVAELDPEARPASAAAPHRRPAQERFAGAWHTVVTRRDPRAAVVGFAQEVVALLPVPQDGDADAVVREMVRQVAGDGGGGRRAFSTGVSRIVHDPAELPTAYEQARRAVQVGRQLEGGAALAHFDGLGSFRLLSQIEDSAELRGFAHETLHELADTGDPEMADLRHTLKVLLDTNLNVAEAARQLHFHYNTLRYRIGKLERMVGPFTTDPELRLDLALALKVLQMRGLD</sequence>
<evidence type="ECO:0000259" key="5">
    <source>
        <dbReference type="Pfam" id="PF17853"/>
    </source>
</evidence>
<dbReference type="EMBL" id="PYGE01000006">
    <property type="protein sequence ID" value="PSL04012.1"/>
    <property type="molecule type" value="Genomic_DNA"/>
</dbReference>
<evidence type="ECO:0000313" key="7">
    <source>
        <dbReference type="Proteomes" id="UP000243528"/>
    </source>
</evidence>
<proteinExistence type="inferred from homology"/>
<feature type="domain" description="PucR C-terminal helix-turn-helix" evidence="4">
    <location>
        <begin position="518"/>
        <end position="576"/>
    </location>
</feature>
<comment type="caution">
    <text evidence="6">The sequence shown here is derived from an EMBL/GenBank/DDBJ whole genome shotgun (WGS) entry which is preliminary data.</text>
</comment>
<comment type="similarity">
    <text evidence="1">Belongs to the CdaR family.</text>
</comment>
<dbReference type="Gene3D" id="1.10.10.2840">
    <property type="entry name" value="PucR C-terminal helix-turn-helix domain"/>
    <property type="match status" value="1"/>
</dbReference>
<organism evidence="6 7">
    <name type="scientific">Haloactinopolyspora alba</name>
    <dbReference type="NCBI Taxonomy" id="648780"/>
    <lineage>
        <taxon>Bacteria</taxon>
        <taxon>Bacillati</taxon>
        <taxon>Actinomycetota</taxon>
        <taxon>Actinomycetes</taxon>
        <taxon>Jiangellales</taxon>
        <taxon>Jiangellaceae</taxon>
        <taxon>Haloactinopolyspora</taxon>
    </lineage>
</organism>
<dbReference type="Pfam" id="PF07905">
    <property type="entry name" value="PucR"/>
    <property type="match status" value="1"/>
</dbReference>
<dbReference type="InterPro" id="IPR041522">
    <property type="entry name" value="CdaR_GGDEF"/>
</dbReference>
<keyword evidence="7" id="KW-1185">Reference proteome</keyword>
<name>A0A2P8E3G3_9ACTN</name>
<dbReference type="InterPro" id="IPR012914">
    <property type="entry name" value="PucR_dom"/>
</dbReference>
<protein>
    <submittedName>
        <fullName evidence="6">Purine catabolism regulator</fullName>
    </submittedName>
</protein>
<reference evidence="6 7" key="1">
    <citation type="submission" date="2018-03" db="EMBL/GenBank/DDBJ databases">
        <title>Genomic Encyclopedia of Archaeal and Bacterial Type Strains, Phase II (KMG-II): from individual species to whole genera.</title>
        <authorList>
            <person name="Goeker M."/>
        </authorList>
    </citation>
    <scope>NUCLEOTIDE SEQUENCE [LARGE SCALE GENOMIC DNA]</scope>
    <source>
        <strain evidence="6 7">DSM 45211</strain>
    </source>
</reference>
<dbReference type="InterPro" id="IPR051448">
    <property type="entry name" value="CdaR-like_regulators"/>
</dbReference>
<dbReference type="InterPro" id="IPR042070">
    <property type="entry name" value="PucR_C-HTH_sf"/>
</dbReference>
<feature type="domain" description="Purine catabolism PurC-like" evidence="3">
    <location>
        <begin position="49"/>
        <end position="164"/>
    </location>
</feature>
<evidence type="ECO:0000313" key="6">
    <source>
        <dbReference type="EMBL" id="PSL04012.1"/>
    </source>
</evidence>
<dbReference type="AlphaFoldDB" id="A0A2P8E3G3"/>
<feature type="domain" description="CdaR GGDEF-like" evidence="5">
    <location>
        <begin position="329"/>
        <end position="465"/>
    </location>
</feature>
<dbReference type="PANTHER" id="PTHR33744">
    <property type="entry name" value="CARBOHYDRATE DIACID REGULATOR"/>
    <property type="match status" value="1"/>
</dbReference>
<evidence type="ECO:0000259" key="4">
    <source>
        <dbReference type="Pfam" id="PF13556"/>
    </source>
</evidence>
<evidence type="ECO:0000256" key="1">
    <source>
        <dbReference type="ARBA" id="ARBA00006754"/>
    </source>
</evidence>
<evidence type="ECO:0000256" key="2">
    <source>
        <dbReference type="SAM" id="MobiDB-lite"/>
    </source>
</evidence>
<dbReference type="PANTHER" id="PTHR33744:SF1">
    <property type="entry name" value="DNA-BINDING TRANSCRIPTIONAL ACTIVATOR ADER"/>
    <property type="match status" value="1"/>
</dbReference>
<accession>A0A2P8E3G3</accession>
<dbReference type="InterPro" id="IPR025736">
    <property type="entry name" value="PucR_C-HTH_dom"/>
</dbReference>
<dbReference type="Proteomes" id="UP000243528">
    <property type="component" value="Unassembled WGS sequence"/>
</dbReference>
<gene>
    <name evidence="6" type="ORF">CLV30_10614</name>
</gene>